<keyword evidence="1" id="KW-0732">Signal</keyword>
<keyword evidence="3" id="KW-1185">Reference proteome</keyword>
<sequence>MKKILLSLTCLALAYNYSNLQAQSLSDNALIISRDLNSGTARFKAMGGVNTALGGDISSISGNPAGLGFYGQSDVSVSLNYLNNINKASFYGNSISQNQGKFGFENAGIVINYPTNNNPDYGWQNFNIGLGIDQHNNFTDNLKYSGINNQNSIVNSFTEIMNGNKEFADDFWNSYLVDQADGKPYFPTVLEADEKNQQMDMITTGYKYNTNISFGANYGNKFYIGAKFGFTSFKYDSKSTFLEKGWTKTAGEILAENPQSDFGKPNNSAYEYTDISYDLQDFNDLTLKGTGVNFGLGMIFKPTWDWNIGVNITTPTWTEVQEVSDVETWVDYYKDENSTTSLHEGYGSKNYGQTFDYAIISPWKTSVGLTKFFGRGLLSADLEYVNYSSIKYREVILDSDPTLESQLTNEIQESFKGAFNFKIGGEFLFTDRLAARAGFHLIGSPYKGDSQSDYIASLGLGYVLTKSLYVDLTGMQYKQFNYSTNPYAFNNLNSPLPTADVKNTRTNVVLTLGAKF</sequence>
<reference evidence="3" key="1">
    <citation type="journal article" date="2019" name="Int. J. Syst. Evol. Microbiol.">
        <title>The Global Catalogue of Microorganisms (GCM) 10K type strain sequencing project: providing services to taxonomists for standard genome sequencing and annotation.</title>
        <authorList>
            <consortium name="The Broad Institute Genomics Platform"/>
            <consortium name="The Broad Institute Genome Sequencing Center for Infectious Disease"/>
            <person name="Wu L."/>
            <person name="Ma J."/>
        </authorList>
    </citation>
    <scope>NUCLEOTIDE SEQUENCE [LARGE SCALE GENOMIC DNA]</scope>
    <source>
        <strain evidence="3">CCUG 52468</strain>
    </source>
</reference>
<dbReference type="SUPFAM" id="SSF56935">
    <property type="entry name" value="Porins"/>
    <property type="match status" value="1"/>
</dbReference>
<accession>A0ABW3RLB7</accession>
<evidence type="ECO:0000256" key="1">
    <source>
        <dbReference type="SAM" id="SignalP"/>
    </source>
</evidence>
<evidence type="ECO:0000313" key="2">
    <source>
        <dbReference type="EMBL" id="MFD1165850.1"/>
    </source>
</evidence>
<comment type="caution">
    <text evidence="2">The sequence shown here is derived from an EMBL/GenBank/DDBJ whole genome shotgun (WGS) entry which is preliminary data.</text>
</comment>
<feature type="chain" id="PRO_5047030149" evidence="1">
    <location>
        <begin position="23"/>
        <end position="516"/>
    </location>
</feature>
<protein>
    <submittedName>
        <fullName evidence="2">OmpP1/FadL family transporter</fullName>
    </submittedName>
</protein>
<gene>
    <name evidence="2" type="ORF">ACFQ2C_09570</name>
</gene>
<dbReference type="Proteomes" id="UP001597205">
    <property type="component" value="Unassembled WGS sequence"/>
</dbReference>
<proteinExistence type="predicted"/>
<name>A0ABW3RLB7_9SPHI</name>
<dbReference type="RefSeq" id="WP_260030048.1">
    <property type="nucleotide sequence ID" value="NZ_JALXMZ010000004.1"/>
</dbReference>
<evidence type="ECO:0000313" key="3">
    <source>
        <dbReference type="Proteomes" id="UP001597205"/>
    </source>
</evidence>
<organism evidence="2 3">
    <name type="scientific">Sphingobacterium daejeonense</name>
    <dbReference type="NCBI Taxonomy" id="371142"/>
    <lineage>
        <taxon>Bacteria</taxon>
        <taxon>Pseudomonadati</taxon>
        <taxon>Bacteroidota</taxon>
        <taxon>Sphingobacteriia</taxon>
        <taxon>Sphingobacteriales</taxon>
        <taxon>Sphingobacteriaceae</taxon>
        <taxon>Sphingobacterium</taxon>
    </lineage>
</organism>
<dbReference type="Gene3D" id="2.40.160.60">
    <property type="entry name" value="Outer membrane protein transport protein (OMPP1/FadL/TodX)"/>
    <property type="match status" value="1"/>
</dbReference>
<dbReference type="EMBL" id="JBHTKY010000012">
    <property type="protein sequence ID" value="MFD1165850.1"/>
    <property type="molecule type" value="Genomic_DNA"/>
</dbReference>
<feature type="signal peptide" evidence="1">
    <location>
        <begin position="1"/>
        <end position="22"/>
    </location>
</feature>